<dbReference type="InterPro" id="IPR040690">
    <property type="entry name" value="FtsX_ECD"/>
</dbReference>
<name>A0A7T0G450_9BACT</name>
<dbReference type="EMBL" id="CP048620">
    <property type="protein sequence ID" value="QPJ66018.1"/>
    <property type="molecule type" value="Genomic_DNA"/>
</dbReference>
<dbReference type="PANTHER" id="PTHR47755">
    <property type="entry name" value="CELL DIVISION PROTEIN FTSX"/>
    <property type="match status" value="1"/>
</dbReference>
<keyword evidence="7 11" id="KW-1133">Transmembrane helix</keyword>
<dbReference type="Pfam" id="PF18075">
    <property type="entry name" value="FtsX_ECD"/>
    <property type="match status" value="1"/>
</dbReference>
<feature type="transmembrane region" description="Helical" evidence="11">
    <location>
        <begin position="229"/>
        <end position="247"/>
    </location>
</feature>
<keyword evidence="5 10" id="KW-0132">Cell division</keyword>
<feature type="domain" description="FtsX extracellular" evidence="13">
    <location>
        <begin position="61"/>
        <end position="157"/>
    </location>
</feature>
<feature type="transmembrane region" description="Helical" evidence="11">
    <location>
        <begin position="176"/>
        <end position="197"/>
    </location>
</feature>
<protein>
    <recommendedName>
        <fullName evidence="3 10">Cell division protein FtsX</fullName>
    </recommendedName>
</protein>
<feature type="domain" description="ABC3 transporter permease C-terminal" evidence="12">
    <location>
        <begin position="181"/>
        <end position="300"/>
    </location>
</feature>
<feature type="transmembrane region" description="Helical" evidence="11">
    <location>
        <begin position="268"/>
        <end position="299"/>
    </location>
</feature>
<dbReference type="GO" id="GO:0005886">
    <property type="term" value="C:plasma membrane"/>
    <property type="evidence" value="ECO:0007669"/>
    <property type="project" value="UniProtKB-SubCell"/>
</dbReference>
<evidence type="ECO:0000256" key="4">
    <source>
        <dbReference type="ARBA" id="ARBA00022475"/>
    </source>
</evidence>
<keyword evidence="4 10" id="KW-1003">Cell membrane</keyword>
<evidence type="ECO:0000313" key="15">
    <source>
        <dbReference type="Proteomes" id="UP000594464"/>
    </source>
</evidence>
<keyword evidence="9 10" id="KW-0131">Cell cycle</keyword>
<gene>
    <name evidence="14" type="ORF">G3M78_11685</name>
</gene>
<keyword evidence="8 10" id="KW-0472">Membrane</keyword>
<sequence length="307" mass="34417">MKSLFRFIINAFFTTASNIRANKQLFLVSVGTTAIAFSILSLFLAIFVSLTSTLDKLEGQVRLKVYLKDSASSEERDRIEQYANSIAIIESVEYLAKEDAWKSFKKEFSNRLPILTDLEFNPLPSSYQIKFKQGQQYLDVLATAAEKFSALQGVESVDYGREWINRFQNFMMFMRIFLLTAGGLLALGLILIVSNTIKLSIYSRSDEIELMQMIGATPRFVKAPFLLEGAVQGLCGSALALLLLNLIQRYVDIQFGGAMESSFLGFRFHYLPGAYVCGLILLSLVVGLLGSLFSIFQFLSRDGENDK</sequence>
<evidence type="ECO:0000256" key="2">
    <source>
        <dbReference type="ARBA" id="ARBA00007379"/>
    </source>
</evidence>
<evidence type="ECO:0000313" key="14">
    <source>
        <dbReference type="EMBL" id="QPJ66018.1"/>
    </source>
</evidence>
<dbReference type="PIRSF" id="PIRSF003097">
    <property type="entry name" value="FtsX"/>
    <property type="match status" value="1"/>
</dbReference>
<evidence type="ECO:0000256" key="3">
    <source>
        <dbReference type="ARBA" id="ARBA00021907"/>
    </source>
</evidence>
<reference evidence="15" key="1">
    <citation type="submission" date="2020-02" db="EMBL/GenBank/DDBJ databases">
        <title>Genomic and physiological characterization of two novel Nitrospinaceae genera.</title>
        <authorList>
            <person name="Mueller A.J."/>
            <person name="Jung M.-Y."/>
            <person name="Strachan C.R."/>
            <person name="Herbold C.W."/>
            <person name="Kirkegaard R.H."/>
            <person name="Daims H."/>
        </authorList>
    </citation>
    <scope>NUCLEOTIDE SEQUENCE [LARGE SCALE GENOMIC DNA]</scope>
</reference>
<dbReference type="Gene3D" id="3.30.70.3040">
    <property type="match status" value="1"/>
</dbReference>
<dbReference type="GO" id="GO:0032153">
    <property type="term" value="C:cell division site"/>
    <property type="evidence" value="ECO:0007669"/>
    <property type="project" value="TreeGrafter"/>
</dbReference>
<proteinExistence type="inferred from homology"/>
<organism evidence="14 15">
    <name type="scientific">Candidatus Nitrohelix vancouverensis</name>
    <dbReference type="NCBI Taxonomy" id="2705534"/>
    <lineage>
        <taxon>Bacteria</taxon>
        <taxon>Pseudomonadati</taxon>
        <taxon>Nitrospinota/Tectimicrobiota group</taxon>
        <taxon>Nitrospinota</taxon>
        <taxon>Nitrospinia</taxon>
        <taxon>Nitrospinales</taxon>
        <taxon>Nitrospinaceae</taxon>
        <taxon>Candidatus Nitrohelix</taxon>
    </lineage>
</organism>
<evidence type="ECO:0000256" key="9">
    <source>
        <dbReference type="ARBA" id="ARBA00023306"/>
    </source>
</evidence>
<dbReference type="KEGG" id="nva:G3M78_11685"/>
<dbReference type="InterPro" id="IPR004513">
    <property type="entry name" value="FtsX"/>
</dbReference>
<comment type="subcellular location">
    <subcellularLocation>
        <location evidence="1">Cell membrane</location>
        <topology evidence="1">Multi-pass membrane protein</topology>
    </subcellularLocation>
</comment>
<dbReference type="PANTHER" id="PTHR47755:SF1">
    <property type="entry name" value="CELL DIVISION PROTEIN FTSX"/>
    <property type="match status" value="1"/>
</dbReference>
<evidence type="ECO:0000256" key="5">
    <source>
        <dbReference type="ARBA" id="ARBA00022618"/>
    </source>
</evidence>
<dbReference type="Pfam" id="PF02687">
    <property type="entry name" value="FtsX"/>
    <property type="match status" value="1"/>
</dbReference>
<accession>A0A7T0G450</accession>
<evidence type="ECO:0000259" key="13">
    <source>
        <dbReference type="Pfam" id="PF18075"/>
    </source>
</evidence>
<evidence type="ECO:0000256" key="6">
    <source>
        <dbReference type="ARBA" id="ARBA00022692"/>
    </source>
</evidence>
<keyword evidence="6 11" id="KW-0812">Transmembrane</keyword>
<evidence type="ECO:0000256" key="8">
    <source>
        <dbReference type="ARBA" id="ARBA00023136"/>
    </source>
</evidence>
<evidence type="ECO:0000256" key="1">
    <source>
        <dbReference type="ARBA" id="ARBA00004651"/>
    </source>
</evidence>
<dbReference type="GO" id="GO:0051301">
    <property type="term" value="P:cell division"/>
    <property type="evidence" value="ECO:0007669"/>
    <property type="project" value="UniProtKB-KW"/>
</dbReference>
<evidence type="ECO:0000256" key="10">
    <source>
        <dbReference type="PIRNR" id="PIRNR003097"/>
    </source>
</evidence>
<dbReference type="InterPro" id="IPR003838">
    <property type="entry name" value="ABC3_permease_C"/>
</dbReference>
<evidence type="ECO:0000256" key="7">
    <source>
        <dbReference type="ARBA" id="ARBA00022989"/>
    </source>
</evidence>
<evidence type="ECO:0000256" key="11">
    <source>
        <dbReference type="SAM" id="Phobius"/>
    </source>
</evidence>
<evidence type="ECO:0000259" key="12">
    <source>
        <dbReference type="Pfam" id="PF02687"/>
    </source>
</evidence>
<feature type="transmembrane region" description="Helical" evidence="11">
    <location>
        <begin position="25"/>
        <end position="50"/>
    </location>
</feature>
<dbReference type="Proteomes" id="UP000594464">
    <property type="component" value="Chromosome"/>
</dbReference>
<dbReference type="AlphaFoldDB" id="A0A7T0G450"/>
<comment type="similarity">
    <text evidence="2 10">Belongs to the ABC-4 integral membrane protein family. FtsX subfamily.</text>
</comment>